<keyword evidence="2" id="KW-1185">Reference proteome</keyword>
<gene>
    <name evidence="1" type="ORF">OSB1V03_LOCUS1306</name>
</gene>
<evidence type="ECO:0000313" key="2">
    <source>
        <dbReference type="Proteomes" id="UP000759131"/>
    </source>
</evidence>
<proteinExistence type="predicted"/>
<dbReference type="AlphaFoldDB" id="A0A7R9KF83"/>
<reference evidence="1" key="1">
    <citation type="submission" date="2020-11" db="EMBL/GenBank/DDBJ databases">
        <authorList>
            <person name="Tran Van P."/>
        </authorList>
    </citation>
    <scope>NUCLEOTIDE SEQUENCE</scope>
</reference>
<evidence type="ECO:0000313" key="1">
    <source>
        <dbReference type="EMBL" id="CAD7620825.1"/>
    </source>
</evidence>
<dbReference type="Proteomes" id="UP000759131">
    <property type="component" value="Unassembled WGS sequence"/>
</dbReference>
<protein>
    <submittedName>
        <fullName evidence="1">Uncharacterized protein</fullName>
    </submittedName>
</protein>
<dbReference type="EMBL" id="OC854942">
    <property type="protein sequence ID" value="CAD7620825.1"/>
    <property type="molecule type" value="Genomic_DNA"/>
</dbReference>
<name>A0A7R9KF83_9ACAR</name>
<sequence length="67" mass="7840">MSFLGILIQHWSTPTTMIQRGKVASRSVNKWDPEVETEEEFRNREGKRHHDGAFYPEPPKFLWGLLG</sequence>
<accession>A0A7R9KF83</accession>
<dbReference type="EMBL" id="CAJPIZ010000367">
    <property type="protein sequence ID" value="CAG2101255.1"/>
    <property type="molecule type" value="Genomic_DNA"/>
</dbReference>
<organism evidence="1">
    <name type="scientific">Medioppia subpectinata</name>
    <dbReference type="NCBI Taxonomy" id="1979941"/>
    <lineage>
        <taxon>Eukaryota</taxon>
        <taxon>Metazoa</taxon>
        <taxon>Ecdysozoa</taxon>
        <taxon>Arthropoda</taxon>
        <taxon>Chelicerata</taxon>
        <taxon>Arachnida</taxon>
        <taxon>Acari</taxon>
        <taxon>Acariformes</taxon>
        <taxon>Sarcoptiformes</taxon>
        <taxon>Oribatida</taxon>
        <taxon>Brachypylina</taxon>
        <taxon>Oppioidea</taxon>
        <taxon>Oppiidae</taxon>
        <taxon>Medioppia</taxon>
    </lineage>
</organism>